<evidence type="ECO:0000256" key="3">
    <source>
        <dbReference type="ARBA" id="ARBA00022833"/>
    </source>
</evidence>
<dbReference type="InterPro" id="IPR036291">
    <property type="entry name" value="NAD(P)-bd_dom_sf"/>
</dbReference>
<dbReference type="EMBL" id="FUYE01000001">
    <property type="protein sequence ID" value="SKA76623.1"/>
    <property type="molecule type" value="Genomic_DNA"/>
</dbReference>
<dbReference type="OrthoDB" id="9769198at2"/>
<dbReference type="GO" id="GO:0008270">
    <property type="term" value="F:zinc ion binding"/>
    <property type="evidence" value="ECO:0007669"/>
    <property type="project" value="InterPro"/>
</dbReference>
<keyword evidence="3 5" id="KW-0862">Zinc</keyword>
<feature type="domain" description="Alcohol dehydrogenase-like C-terminal" evidence="6">
    <location>
        <begin position="196"/>
        <end position="265"/>
    </location>
</feature>
<evidence type="ECO:0000313" key="9">
    <source>
        <dbReference type="Proteomes" id="UP000190774"/>
    </source>
</evidence>
<evidence type="ECO:0000259" key="6">
    <source>
        <dbReference type="Pfam" id="PF00107"/>
    </source>
</evidence>
<evidence type="ECO:0000259" key="7">
    <source>
        <dbReference type="Pfam" id="PF08240"/>
    </source>
</evidence>
<name>A0A1T4WH21_9BACT</name>
<reference evidence="9" key="1">
    <citation type="submission" date="2017-02" db="EMBL/GenBank/DDBJ databases">
        <authorList>
            <person name="Varghese N."/>
            <person name="Submissions S."/>
        </authorList>
    </citation>
    <scope>NUCLEOTIDE SEQUENCE [LARGE SCALE GENOMIC DNA]</scope>
    <source>
        <strain evidence="9">ATCC 700200</strain>
    </source>
</reference>
<dbReference type="SUPFAM" id="SSF50129">
    <property type="entry name" value="GroES-like"/>
    <property type="match status" value="1"/>
</dbReference>
<dbReference type="PANTHER" id="PTHR42813:SF2">
    <property type="entry name" value="DEHYDROGENASE, ZINC-CONTAINING, PUTATIVE (AFU_ORTHOLOGUE AFUA_2G02810)-RELATED"/>
    <property type="match status" value="1"/>
</dbReference>
<keyword evidence="4" id="KW-0560">Oxidoreductase</keyword>
<evidence type="ECO:0000256" key="2">
    <source>
        <dbReference type="ARBA" id="ARBA00022723"/>
    </source>
</evidence>
<dbReference type="AlphaFoldDB" id="A0A1T4WH21"/>
<dbReference type="GO" id="GO:0016491">
    <property type="term" value="F:oxidoreductase activity"/>
    <property type="evidence" value="ECO:0007669"/>
    <property type="project" value="UniProtKB-KW"/>
</dbReference>
<evidence type="ECO:0000256" key="1">
    <source>
        <dbReference type="ARBA" id="ARBA00001947"/>
    </source>
</evidence>
<gene>
    <name evidence="8" type="ORF">SAMN02745166_00215</name>
</gene>
<dbReference type="RefSeq" id="WP_078811447.1">
    <property type="nucleotide sequence ID" value="NZ_FUYE01000001.1"/>
</dbReference>
<dbReference type="PANTHER" id="PTHR42813">
    <property type="entry name" value="ZINC-TYPE ALCOHOL DEHYDROGENASE-LIKE"/>
    <property type="match status" value="1"/>
</dbReference>
<dbReference type="InterPro" id="IPR013154">
    <property type="entry name" value="ADH-like_N"/>
</dbReference>
<dbReference type="InterPro" id="IPR002328">
    <property type="entry name" value="ADH_Zn_CS"/>
</dbReference>
<dbReference type="Proteomes" id="UP000190774">
    <property type="component" value="Unassembled WGS sequence"/>
</dbReference>
<dbReference type="CDD" id="cd08283">
    <property type="entry name" value="FDH_like_1"/>
    <property type="match status" value="1"/>
</dbReference>
<dbReference type="Pfam" id="PF08240">
    <property type="entry name" value="ADH_N"/>
    <property type="match status" value="1"/>
</dbReference>
<evidence type="ECO:0000256" key="4">
    <source>
        <dbReference type="ARBA" id="ARBA00023002"/>
    </source>
</evidence>
<dbReference type="STRING" id="48467.SAMN02745166_00215"/>
<sequence length="419" mass="45371">MKAAVFHFPGRISVDNVPDPRLHHLEDVIVRVTATAICGSDLHIYNGFTPQVKPMIMGHEFMGIVEDVGPGVTRLKKGDRVVVPFPIACGGCFFCNHHLPGHCENSNPSKYGPEGSLLKEKGGGMFGYTDLYGGYDGGQAEYVRVPFANFGPRIISSDYSDEEVLFLTDIFPTGFSAVEWGGVKGGETVAVFGCGPVGLMAQKVAWARGAARVIAVDIEDYRLEMARNVCKSETINLHDQDPAETIRELTHGRGADVCIDAVGQEAERSLWDKIANIVHLQVGSLNALRMCLSAVRRGGIVSVVGVYAVPYDNFPLGQIFDKGISMRFGQAPVHACIDDLIQWVESKKIRLDDIITHRVPLTDAAHAYDIFNKKKDGCVKVVMYPGSSSTAAPSVAETFEKEASETPTTAILGTPAPAF</sequence>
<dbReference type="InterPro" id="IPR011032">
    <property type="entry name" value="GroES-like_sf"/>
</dbReference>
<feature type="domain" description="Alcohol dehydrogenase-like N-terminal" evidence="7">
    <location>
        <begin position="26"/>
        <end position="148"/>
    </location>
</feature>
<evidence type="ECO:0000256" key="5">
    <source>
        <dbReference type="RuleBase" id="RU361277"/>
    </source>
</evidence>
<dbReference type="Gene3D" id="3.90.180.10">
    <property type="entry name" value="Medium-chain alcohol dehydrogenases, catalytic domain"/>
    <property type="match status" value="1"/>
</dbReference>
<protein>
    <submittedName>
        <fullName evidence="8">Threonine dehydrogenase</fullName>
    </submittedName>
</protein>
<dbReference type="SUPFAM" id="SSF51735">
    <property type="entry name" value="NAD(P)-binding Rossmann-fold domains"/>
    <property type="match status" value="1"/>
</dbReference>
<keyword evidence="2 5" id="KW-0479">Metal-binding</keyword>
<dbReference type="Pfam" id="PF00107">
    <property type="entry name" value="ADH_zinc_N"/>
    <property type="match status" value="1"/>
</dbReference>
<organism evidence="8 9">
    <name type="scientific">Prosthecobacter debontii</name>
    <dbReference type="NCBI Taxonomy" id="48467"/>
    <lineage>
        <taxon>Bacteria</taxon>
        <taxon>Pseudomonadati</taxon>
        <taxon>Verrucomicrobiota</taxon>
        <taxon>Verrucomicrobiia</taxon>
        <taxon>Verrucomicrobiales</taxon>
        <taxon>Verrucomicrobiaceae</taxon>
        <taxon>Prosthecobacter</taxon>
    </lineage>
</organism>
<proteinExistence type="inferred from homology"/>
<accession>A0A1T4WH21</accession>
<dbReference type="PROSITE" id="PS00059">
    <property type="entry name" value="ADH_ZINC"/>
    <property type="match status" value="1"/>
</dbReference>
<evidence type="ECO:0000313" key="8">
    <source>
        <dbReference type="EMBL" id="SKA76623.1"/>
    </source>
</evidence>
<dbReference type="Gene3D" id="3.40.50.720">
    <property type="entry name" value="NAD(P)-binding Rossmann-like Domain"/>
    <property type="match status" value="1"/>
</dbReference>
<comment type="similarity">
    <text evidence="5">Belongs to the zinc-containing alcohol dehydrogenase family.</text>
</comment>
<comment type="cofactor">
    <cofactor evidence="1 5">
        <name>Zn(2+)</name>
        <dbReference type="ChEBI" id="CHEBI:29105"/>
    </cofactor>
</comment>
<keyword evidence="9" id="KW-1185">Reference proteome</keyword>
<dbReference type="InterPro" id="IPR013149">
    <property type="entry name" value="ADH-like_C"/>
</dbReference>